<dbReference type="Gene3D" id="3.30.450.20">
    <property type="entry name" value="PAS domain"/>
    <property type="match status" value="1"/>
</dbReference>
<dbReference type="AlphaFoldDB" id="A0A3A8PL14"/>
<feature type="non-terminal residue" evidence="1">
    <location>
        <position position="293"/>
    </location>
</feature>
<dbReference type="EMBL" id="RAWB01000195">
    <property type="protein sequence ID" value="RKH56888.1"/>
    <property type="molecule type" value="Genomic_DNA"/>
</dbReference>
<accession>A0A3A8PL14</accession>
<keyword evidence="1" id="KW-0808">Transferase</keyword>
<reference evidence="2" key="1">
    <citation type="submission" date="2018-09" db="EMBL/GenBank/DDBJ databases">
        <authorList>
            <person name="Livingstone P.G."/>
            <person name="Whitworth D.E."/>
        </authorList>
    </citation>
    <scope>NUCLEOTIDE SEQUENCE [LARGE SCALE GENOMIC DNA]</scope>
    <source>
        <strain evidence="2">CA051B</strain>
    </source>
</reference>
<dbReference type="GO" id="GO:0016301">
    <property type="term" value="F:kinase activity"/>
    <property type="evidence" value="ECO:0007669"/>
    <property type="project" value="UniProtKB-KW"/>
</dbReference>
<name>A0A3A8PL14_9BACT</name>
<proteinExistence type="predicted"/>
<evidence type="ECO:0000313" key="2">
    <source>
        <dbReference type="Proteomes" id="UP000272888"/>
    </source>
</evidence>
<comment type="caution">
    <text evidence="1">The sequence shown here is derived from an EMBL/GenBank/DDBJ whole genome shotgun (WGS) entry which is preliminary data.</text>
</comment>
<protein>
    <submittedName>
        <fullName evidence="1">Two-component sensor histidine kinase</fullName>
    </submittedName>
</protein>
<keyword evidence="1" id="KW-0418">Kinase</keyword>
<organism evidence="1 2">
    <name type="scientific">Corallococcus llansteffanensis</name>
    <dbReference type="NCBI Taxonomy" id="2316731"/>
    <lineage>
        <taxon>Bacteria</taxon>
        <taxon>Pseudomonadati</taxon>
        <taxon>Myxococcota</taxon>
        <taxon>Myxococcia</taxon>
        <taxon>Myxococcales</taxon>
        <taxon>Cystobacterineae</taxon>
        <taxon>Myxococcaceae</taxon>
        <taxon>Corallococcus</taxon>
    </lineage>
</organism>
<keyword evidence="2" id="KW-1185">Reference proteome</keyword>
<gene>
    <name evidence="1" type="ORF">D7V93_19335</name>
</gene>
<sequence length="293" mass="30894">MPGMRLYQQLILFMLAATVLPLAAVGFLLLSRAEAEVVSHIDDKQRALASATAEAVGTNLMEVVNGLARSAELIDWERATPDELRGGLALLYGQSPTISAVLGVDAQGRQLGQAVYRAEARNGHPGFEEAGLMQLAKALPVQSLRGGGKGQAALGSAYMHAGSGRTAMVVGVKLADGEAAPYALAEVVFTQLEALLRRRAGEGPTLLDVVDAEGRVLASSQPERRMKALEPELLGGPDASGRPDAARSFHVKDPARRVSVARVPIALGMDVVVTVEEAQALAPVRQLRRTVLV</sequence>
<evidence type="ECO:0000313" key="1">
    <source>
        <dbReference type="EMBL" id="RKH56888.1"/>
    </source>
</evidence>
<dbReference type="Proteomes" id="UP000272888">
    <property type="component" value="Unassembled WGS sequence"/>
</dbReference>